<gene>
    <name evidence="1" type="ORF">CRM22_004169</name>
</gene>
<sequence length="115" mass="12996">MPPHFRIMTRRNGLTEEAYACYLTEQEIAKVFRLIRDGAKPSLSTAPPPQFYGTGCGRKCRRYFCTVCGSLATTNVHSGQGQQFGREQRAVDWLSGTTLPDAMTRAQQFHSELHR</sequence>
<dbReference type="Proteomes" id="UP000308267">
    <property type="component" value="Unassembled WGS sequence"/>
</dbReference>
<dbReference type="EMBL" id="SJOL01006357">
    <property type="protein sequence ID" value="TGZ68603.1"/>
    <property type="molecule type" value="Genomic_DNA"/>
</dbReference>
<evidence type="ECO:0000313" key="1">
    <source>
        <dbReference type="EMBL" id="TGZ68603.1"/>
    </source>
</evidence>
<dbReference type="AlphaFoldDB" id="A0A4S2LXI9"/>
<dbReference type="OrthoDB" id="6244748at2759"/>
<keyword evidence="2" id="KW-1185">Reference proteome</keyword>
<protein>
    <submittedName>
        <fullName evidence="1">Uncharacterized protein</fullName>
    </submittedName>
</protein>
<organism evidence="1 2">
    <name type="scientific">Opisthorchis felineus</name>
    <dbReference type="NCBI Taxonomy" id="147828"/>
    <lineage>
        <taxon>Eukaryota</taxon>
        <taxon>Metazoa</taxon>
        <taxon>Spiralia</taxon>
        <taxon>Lophotrochozoa</taxon>
        <taxon>Platyhelminthes</taxon>
        <taxon>Trematoda</taxon>
        <taxon>Digenea</taxon>
        <taxon>Opisthorchiida</taxon>
        <taxon>Opisthorchiata</taxon>
        <taxon>Opisthorchiidae</taxon>
        <taxon>Opisthorchis</taxon>
    </lineage>
</organism>
<comment type="caution">
    <text evidence="1">The sequence shown here is derived from an EMBL/GenBank/DDBJ whole genome shotgun (WGS) entry which is preliminary data.</text>
</comment>
<accession>A0A4S2LXI9</accession>
<reference evidence="1 2" key="1">
    <citation type="journal article" date="2019" name="BMC Genomics">
        <title>New insights from Opisthorchis felineus genome: update on genomics of the epidemiologically important liver flukes.</title>
        <authorList>
            <person name="Ershov N.I."/>
            <person name="Mordvinov V.A."/>
            <person name="Prokhortchouk E.B."/>
            <person name="Pakharukova M.Y."/>
            <person name="Gunbin K.V."/>
            <person name="Ustyantsev K."/>
            <person name="Genaev M.A."/>
            <person name="Blinov A.G."/>
            <person name="Mazur A."/>
            <person name="Boulygina E."/>
            <person name="Tsygankova S."/>
            <person name="Khrameeva E."/>
            <person name="Chekanov N."/>
            <person name="Fan G."/>
            <person name="Xiao A."/>
            <person name="Zhang H."/>
            <person name="Xu X."/>
            <person name="Yang H."/>
            <person name="Solovyev V."/>
            <person name="Lee S.M."/>
            <person name="Liu X."/>
            <person name="Afonnikov D.A."/>
            <person name="Skryabin K.G."/>
        </authorList>
    </citation>
    <scope>NUCLEOTIDE SEQUENCE [LARGE SCALE GENOMIC DNA]</scope>
    <source>
        <strain evidence="1">AK-0245</strain>
        <tissue evidence="1">Whole organism</tissue>
    </source>
</reference>
<evidence type="ECO:0000313" key="2">
    <source>
        <dbReference type="Proteomes" id="UP000308267"/>
    </source>
</evidence>
<name>A0A4S2LXI9_OPIFE</name>
<proteinExistence type="predicted"/>